<dbReference type="EMBL" id="CP126666">
    <property type="protein sequence ID" value="WKA12378.1"/>
    <property type="molecule type" value="Genomic_DNA"/>
</dbReference>
<dbReference type="Proteomes" id="UP001227230">
    <property type="component" value="Chromosome 19"/>
</dbReference>
<name>A0ABY9DXQ2_VITVI</name>
<reference evidence="3 4" key="1">
    <citation type="journal article" date="2023" name="Hortic Res">
        <title>The complete reference genome for grapevine (Vitis vinifera L.) genetics and breeding.</title>
        <authorList>
            <person name="Shi X."/>
            <person name="Cao S."/>
            <person name="Wang X."/>
            <person name="Huang S."/>
            <person name="Wang Y."/>
            <person name="Liu Z."/>
            <person name="Liu W."/>
            <person name="Leng X."/>
            <person name="Peng Y."/>
            <person name="Wang N."/>
            <person name="Wang Y."/>
            <person name="Ma Z."/>
            <person name="Xu X."/>
            <person name="Zhang F."/>
            <person name="Xue H."/>
            <person name="Zhong H."/>
            <person name="Wang Y."/>
            <person name="Zhang K."/>
            <person name="Velt A."/>
            <person name="Avia K."/>
            <person name="Holtgrawe D."/>
            <person name="Grimplet J."/>
            <person name="Matus J.T."/>
            <person name="Ware D."/>
            <person name="Wu X."/>
            <person name="Wang H."/>
            <person name="Liu C."/>
            <person name="Fang Y."/>
            <person name="Rustenholz C."/>
            <person name="Cheng Z."/>
            <person name="Xiao H."/>
            <person name="Zhou Y."/>
        </authorList>
    </citation>
    <scope>NUCLEOTIDE SEQUENCE [LARGE SCALE GENOMIC DNA]</scope>
    <source>
        <strain evidence="4">cv. Pinot noir / PN40024</strain>
        <tissue evidence="3">Leaf</tissue>
    </source>
</reference>
<evidence type="ECO:0000256" key="2">
    <source>
        <dbReference type="SAM" id="SignalP"/>
    </source>
</evidence>
<sequence>MHELIMLTTSTSISFFLFISTSTSLSFSNTEASTITTIPVSLSFRPYYRAPERYLHFALTMGHPLRRRHRVKVESMAGTCVSLWANMPSPSPGQSPGPTPPPLQIPPRPLHSRRHFLFQSPNKNPFRHMRIML</sequence>
<feature type="chain" id="PRO_5045780405" evidence="2">
    <location>
        <begin position="33"/>
        <end position="133"/>
    </location>
</feature>
<feature type="region of interest" description="Disordered" evidence="1">
    <location>
        <begin position="87"/>
        <end position="108"/>
    </location>
</feature>
<keyword evidence="2" id="KW-0732">Signal</keyword>
<evidence type="ECO:0000256" key="1">
    <source>
        <dbReference type="SAM" id="MobiDB-lite"/>
    </source>
</evidence>
<evidence type="ECO:0000313" key="4">
    <source>
        <dbReference type="Proteomes" id="UP001227230"/>
    </source>
</evidence>
<feature type="signal peptide" evidence="2">
    <location>
        <begin position="1"/>
        <end position="32"/>
    </location>
</feature>
<organism evidence="3 4">
    <name type="scientific">Vitis vinifera</name>
    <name type="common">Grape</name>
    <dbReference type="NCBI Taxonomy" id="29760"/>
    <lineage>
        <taxon>Eukaryota</taxon>
        <taxon>Viridiplantae</taxon>
        <taxon>Streptophyta</taxon>
        <taxon>Embryophyta</taxon>
        <taxon>Tracheophyta</taxon>
        <taxon>Spermatophyta</taxon>
        <taxon>Magnoliopsida</taxon>
        <taxon>eudicotyledons</taxon>
        <taxon>Gunneridae</taxon>
        <taxon>Pentapetalae</taxon>
        <taxon>rosids</taxon>
        <taxon>Vitales</taxon>
        <taxon>Vitaceae</taxon>
        <taxon>Viteae</taxon>
        <taxon>Vitis</taxon>
    </lineage>
</organism>
<protein>
    <submittedName>
        <fullName evidence="3">Uncharacterized protein</fullName>
    </submittedName>
</protein>
<feature type="compositionally biased region" description="Pro residues" evidence="1">
    <location>
        <begin position="89"/>
        <end position="108"/>
    </location>
</feature>
<accession>A0ABY9DXQ2</accession>
<keyword evidence="4" id="KW-1185">Reference proteome</keyword>
<gene>
    <name evidence="3" type="ORF">VitviT2T_029766</name>
</gene>
<evidence type="ECO:0000313" key="3">
    <source>
        <dbReference type="EMBL" id="WKA12378.1"/>
    </source>
</evidence>
<proteinExistence type="predicted"/>